<feature type="chain" id="PRO_5015302326" evidence="2">
    <location>
        <begin position="24"/>
        <end position="685"/>
    </location>
</feature>
<protein>
    <submittedName>
        <fullName evidence="3">Uncharacterized protein</fullName>
    </submittedName>
</protein>
<evidence type="ECO:0000256" key="1">
    <source>
        <dbReference type="SAM" id="Phobius"/>
    </source>
</evidence>
<dbReference type="AlphaFoldDB" id="A0A2R6Y0Q3"/>
<keyword evidence="1" id="KW-0812">Transmembrane</keyword>
<feature type="transmembrane region" description="Helical" evidence="1">
    <location>
        <begin position="354"/>
        <end position="378"/>
    </location>
</feature>
<organism evidence="3 4">
    <name type="scientific">Candidatus Carbonibacillus altaicus</name>
    <dbReference type="NCBI Taxonomy" id="2163959"/>
    <lineage>
        <taxon>Bacteria</taxon>
        <taxon>Bacillati</taxon>
        <taxon>Bacillota</taxon>
        <taxon>Bacilli</taxon>
        <taxon>Bacillales</taxon>
        <taxon>Candidatus Carbonibacillus</taxon>
    </lineage>
</organism>
<feature type="transmembrane region" description="Helical" evidence="1">
    <location>
        <begin position="647"/>
        <end position="672"/>
    </location>
</feature>
<keyword evidence="1" id="KW-1133">Transmembrane helix</keyword>
<proteinExistence type="predicted"/>
<evidence type="ECO:0000313" key="4">
    <source>
        <dbReference type="Proteomes" id="UP000244338"/>
    </source>
</evidence>
<dbReference type="EMBL" id="PEBX01000039">
    <property type="protein sequence ID" value="PTQ56212.1"/>
    <property type="molecule type" value="Genomic_DNA"/>
</dbReference>
<evidence type="ECO:0000313" key="3">
    <source>
        <dbReference type="EMBL" id="PTQ56212.1"/>
    </source>
</evidence>
<feature type="signal peptide" evidence="2">
    <location>
        <begin position="1"/>
        <end position="23"/>
    </location>
</feature>
<keyword evidence="2" id="KW-0732">Signal</keyword>
<accession>A0A2R6Y0Q3</accession>
<gene>
    <name evidence="3" type="ORF">BSOLF_0599</name>
</gene>
<name>A0A2R6Y0Q3_9BACL</name>
<sequence length="685" mass="77431">MEKRIVWLALCFLLWMAPVNAFADEHAVSNHWLIIAVEDLSFAELRRLADESENWRELFEQSALASMSLRTLVGREREALNWTIAGGMRNAGIEKVHFEFEWEAWDDVGSEYSARRACLSSGRPRLDVVTLGDVLMQTGHTAAWVPLDEAVFLPALWLMSSTRCLRVYDARAAYEEPSDDVLLLTVKAQTETWQKLAEALPDRIERARQAGREVMLLGTTPVTGEGHAVPLLWWRSSPGAGEGGYLTSPTTRWPGIVAAVDLLPTWLASYQAVSVWEKLAEHDAHPPYLEGAPIEEVPVEADSRLALIEHLFILHRLRPAVLNGYLKVTTFALVLSAVHRLLPRPYRMTLLSYVLRFLAVYALIGPVALLFLGALWGAGVLPPDRWSTPAPYTGFILMSALVFFLLWLRLGTHRVFIVYSFTLALLLIGNELQGGSWVRYSVFGYDPFIGARYYGLGNELMGLVSGLGMLIIGMLKNMHAHPLAPFTLYGMIFVYLAAPFLGSNFGGTLAWLMLLPYARVTPERLHGLSTRHFSRRPLTLFGSMLALFSIMLALLTLFILWHHGLQTEPTHLTRLMDRLFAHGLSPLWEIAFRKWQMNWKLVQYSTYSTVFLVSFLISIAYRVWLLWRKKVRHTVFDGVLGVSLVNFFVNDSGVVAAAMGLLFFAFPLLVCWEMQDMRECSRTRL</sequence>
<feature type="transmembrane region" description="Helical" evidence="1">
    <location>
        <begin position="324"/>
        <end position="342"/>
    </location>
</feature>
<feature type="transmembrane region" description="Helical" evidence="1">
    <location>
        <begin position="453"/>
        <end position="475"/>
    </location>
</feature>
<feature type="transmembrane region" description="Helical" evidence="1">
    <location>
        <begin position="415"/>
        <end position="433"/>
    </location>
</feature>
<feature type="transmembrane region" description="Helical" evidence="1">
    <location>
        <begin position="390"/>
        <end position="408"/>
    </location>
</feature>
<dbReference type="Proteomes" id="UP000244338">
    <property type="component" value="Unassembled WGS sequence"/>
</dbReference>
<feature type="transmembrane region" description="Helical" evidence="1">
    <location>
        <begin position="604"/>
        <end position="627"/>
    </location>
</feature>
<feature type="transmembrane region" description="Helical" evidence="1">
    <location>
        <begin position="538"/>
        <end position="561"/>
    </location>
</feature>
<comment type="caution">
    <text evidence="3">The sequence shown here is derived from an EMBL/GenBank/DDBJ whole genome shotgun (WGS) entry which is preliminary data.</text>
</comment>
<evidence type="ECO:0000256" key="2">
    <source>
        <dbReference type="SAM" id="SignalP"/>
    </source>
</evidence>
<keyword evidence="1" id="KW-0472">Membrane</keyword>
<feature type="transmembrane region" description="Helical" evidence="1">
    <location>
        <begin position="487"/>
        <end position="518"/>
    </location>
</feature>
<reference evidence="4" key="1">
    <citation type="journal article" date="2018" name="Sci. Rep.">
        <title>Lignite coal burning seam in the remote Altai Mountains harbors a hydrogen-driven thermophilic microbial community.</title>
        <authorList>
            <person name="Kadnikov V.V."/>
            <person name="Mardanov A.V."/>
            <person name="Ivasenko D.A."/>
            <person name="Antsiferov D.V."/>
            <person name="Beletsky A.V."/>
            <person name="Karnachuk O.V."/>
            <person name="Ravin N.V."/>
        </authorList>
    </citation>
    <scope>NUCLEOTIDE SEQUENCE [LARGE SCALE GENOMIC DNA]</scope>
</reference>